<dbReference type="Proteomes" id="UP000280834">
    <property type="component" value="Unassembled WGS sequence"/>
</dbReference>
<reference evidence="3" key="1">
    <citation type="submission" date="2017-02" db="UniProtKB">
        <authorList>
            <consortium name="WormBaseParasite"/>
        </authorList>
    </citation>
    <scope>IDENTIFICATION</scope>
</reference>
<dbReference type="WBParaSite" id="BTMF_0000248701-mRNA-1">
    <property type="protein sequence ID" value="BTMF_0000248701-mRNA-1"/>
    <property type="gene ID" value="BTMF_0000248701"/>
</dbReference>
<organism evidence="3">
    <name type="scientific">Brugia timori</name>
    <dbReference type="NCBI Taxonomy" id="42155"/>
    <lineage>
        <taxon>Eukaryota</taxon>
        <taxon>Metazoa</taxon>
        <taxon>Ecdysozoa</taxon>
        <taxon>Nematoda</taxon>
        <taxon>Chromadorea</taxon>
        <taxon>Rhabditida</taxon>
        <taxon>Spirurina</taxon>
        <taxon>Spiruromorpha</taxon>
        <taxon>Filarioidea</taxon>
        <taxon>Onchocercidae</taxon>
        <taxon>Brugia</taxon>
    </lineage>
</organism>
<dbReference type="EMBL" id="UZAG01001379">
    <property type="protein sequence ID" value="VDO11122.1"/>
    <property type="molecule type" value="Genomic_DNA"/>
</dbReference>
<dbReference type="AlphaFoldDB" id="A0A0R3Q833"/>
<gene>
    <name evidence="1" type="ORF">BTMF_LOCUS1815</name>
</gene>
<evidence type="ECO:0000313" key="1">
    <source>
        <dbReference type="EMBL" id="VDO11122.1"/>
    </source>
</evidence>
<protein>
    <submittedName>
        <fullName evidence="3">Transposase</fullName>
    </submittedName>
</protein>
<reference evidence="1 2" key="2">
    <citation type="submission" date="2018-11" db="EMBL/GenBank/DDBJ databases">
        <authorList>
            <consortium name="Pathogen Informatics"/>
        </authorList>
    </citation>
    <scope>NUCLEOTIDE SEQUENCE [LARGE SCALE GENOMIC DNA]</scope>
</reference>
<evidence type="ECO:0000313" key="3">
    <source>
        <dbReference type="WBParaSite" id="BTMF_0000248701-mRNA-1"/>
    </source>
</evidence>
<proteinExistence type="predicted"/>
<evidence type="ECO:0000313" key="2">
    <source>
        <dbReference type="Proteomes" id="UP000280834"/>
    </source>
</evidence>
<name>A0A0R3Q833_9BILA</name>
<sequence>MEVHFPMLSPFGFKKLNDKWVLALNRLPQVLLYQKGSSYM</sequence>
<keyword evidence="2" id="KW-1185">Reference proteome</keyword>
<accession>A0A0R3Q833</accession>